<evidence type="ECO:0000256" key="2">
    <source>
        <dbReference type="ARBA" id="ARBA00022692"/>
    </source>
</evidence>
<comment type="caution">
    <text evidence="7">The sequence shown here is derived from an EMBL/GenBank/DDBJ whole genome shotgun (WGS) entry which is preliminary data.</text>
</comment>
<organism evidence="7 8">
    <name type="scientific">Celerinatantimonas diazotrophica</name>
    <dbReference type="NCBI Taxonomy" id="412034"/>
    <lineage>
        <taxon>Bacteria</taxon>
        <taxon>Pseudomonadati</taxon>
        <taxon>Pseudomonadota</taxon>
        <taxon>Gammaproteobacteria</taxon>
        <taxon>Celerinatantimonadaceae</taxon>
        <taxon>Celerinatantimonas</taxon>
    </lineage>
</organism>
<protein>
    <submittedName>
        <fullName evidence="7">Rhomboid family GlyGly-CTERM serine protease</fullName>
    </submittedName>
</protein>
<proteinExistence type="predicted"/>
<name>A0A4R1K482_9GAMM</name>
<keyword evidence="7" id="KW-0645">Protease</keyword>
<evidence type="ECO:0000259" key="6">
    <source>
        <dbReference type="Pfam" id="PF01694"/>
    </source>
</evidence>
<accession>A0A4R1K482</accession>
<dbReference type="GO" id="GO:0004252">
    <property type="term" value="F:serine-type endopeptidase activity"/>
    <property type="evidence" value="ECO:0007669"/>
    <property type="project" value="InterPro"/>
</dbReference>
<evidence type="ECO:0000256" key="1">
    <source>
        <dbReference type="ARBA" id="ARBA00004141"/>
    </source>
</evidence>
<dbReference type="SUPFAM" id="SSF144091">
    <property type="entry name" value="Rhomboid-like"/>
    <property type="match status" value="1"/>
</dbReference>
<comment type="subcellular location">
    <subcellularLocation>
        <location evidence="1">Membrane</location>
        <topology evidence="1">Multi-pass membrane protein</topology>
    </subcellularLocation>
</comment>
<keyword evidence="4 5" id="KW-0472">Membrane</keyword>
<dbReference type="InterPro" id="IPR022764">
    <property type="entry name" value="Peptidase_S54_rhomboid_dom"/>
</dbReference>
<sequence length="180" mass="20071">MVAIAALITQPWVNVLSWNKLAIEHGQWWRLATGVLVHANWLHCAINLIALAVITLLYAKLFSPWQWLTLIIALITISNTALLYFSHLSDYVGLSGLLHGLFVYALLKQFPRHKIESSLLLVATAIKLTLEYFHPAGLGDQKLLGMPVATAVHRTFVIVAIGLFILIKLAYAIKASFHRP</sequence>
<feature type="domain" description="Peptidase S54 rhomboid" evidence="6">
    <location>
        <begin position="26"/>
        <end position="120"/>
    </location>
</feature>
<keyword evidence="8" id="KW-1185">Reference proteome</keyword>
<dbReference type="AlphaFoldDB" id="A0A4R1K482"/>
<evidence type="ECO:0000256" key="4">
    <source>
        <dbReference type="ARBA" id="ARBA00023136"/>
    </source>
</evidence>
<dbReference type="NCBIfam" id="TIGR03902">
    <property type="entry name" value="rhom_GG_sort"/>
    <property type="match status" value="1"/>
</dbReference>
<evidence type="ECO:0000256" key="5">
    <source>
        <dbReference type="SAM" id="Phobius"/>
    </source>
</evidence>
<feature type="transmembrane region" description="Helical" evidence="5">
    <location>
        <begin position="39"/>
        <end position="58"/>
    </location>
</feature>
<dbReference type="EMBL" id="SMGD01000011">
    <property type="protein sequence ID" value="TCK58523.1"/>
    <property type="molecule type" value="Genomic_DNA"/>
</dbReference>
<evidence type="ECO:0000313" key="7">
    <source>
        <dbReference type="EMBL" id="TCK58523.1"/>
    </source>
</evidence>
<dbReference type="Pfam" id="PF01694">
    <property type="entry name" value="Rhomboid"/>
    <property type="match status" value="1"/>
</dbReference>
<gene>
    <name evidence="7" type="ORF">EV690_0650</name>
</gene>
<keyword evidence="3 5" id="KW-1133">Transmembrane helix</keyword>
<feature type="transmembrane region" description="Helical" evidence="5">
    <location>
        <begin position="65"/>
        <end position="85"/>
    </location>
</feature>
<evidence type="ECO:0000256" key="3">
    <source>
        <dbReference type="ARBA" id="ARBA00022989"/>
    </source>
</evidence>
<keyword evidence="2 5" id="KW-0812">Transmembrane</keyword>
<feature type="transmembrane region" description="Helical" evidence="5">
    <location>
        <begin position="155"/>
        <end position="173"/>
    </location>
</feature>
<feature type="transmembrane region" description="Helical" evidence="5">
    <location>
        <begin position="91"/>
        <end position="107"/>
    </location>
</feature>
<dbReference type="Gene3D" id="1.20.1540.10">
    <property type="entry name" value="Rhomboid-like"/>
    <property type="match status" value="1"/>
</dbReference>
<dbReference type="InterPro" id="IPR023826">
    <property type="entry name" value="Rhom-like_SP_proteobac"/>
</dbReference>
<evidence type="ECO:0000313" key="8">
    <source>
        <dbReference type="Proteomes" id="UP000295565"/>
    </source>
</evidence>
<dbReference type="GO" id="GO:0016020">
    <property type="term" value="C:membrane"/>
    <property type="evidence" value="ECO:0007669"/>
    <property type="project" value="UniProtKB-SubCell"/>
</dbReference>
<dbReference type="InterPro" id="IPR035952">
    <property type="entry name" value="Rhomboid-like_sf"/>
</dbReference>
<dbReference type="Proteomes" id="UP000295565">
    <property type="component" value="Unassembled WGS sequence"/>
</dbReference>
<reference evidence="7 8" key="1">
    <citation type="submission" date="2019-03" db="EMBL/GenBank/DDBJ databases">
        <title>Genomic Encyclopedia of Type Strains, Phase IV (KMG-IV): sequencing the most valuable type-strain genomes for metagenomic binning, comparative biology and taxonomic classification.</title>
        <authorList>
            <person name="Goeker M."/>
        </authorList>
    </citation>
    <scope>NUCLEOTIDE SEQUENCE [LARGE SCALE GENOMIC DNA]</scope>
    <source>
        <strain evidence="7 8">DSM 18577</strain>
    </source>
</reference>
<keyword evidence="7" id="KW-0378">Hydrolase</keyword>
<dbReference type="GO" id="GO:0006508">
    <property type="term" value="P:proteolysis"/>
    <property type="evidence" value="ECO:0007669"/>
    <property type="project" value="UniProtKB-KW"/>
</dbReference>